<gene>
    <name evidence="1" type="ORF">EB241_17870</name>
</gene>
<evidence type="ECO:0000313" key="2">
    <source>
        <dbReference type="Proteomes" id="UP000279457"/>
    </source>
</evidence>
<organism evidence="1 2">
    <name type="scientific">Erwinia psidii</name>
    <dbReference type="NCBI Taxonomy" id="69224"/>
    <lineage>
        <taxon>Bacteria</taxon>
        <taxon>Pseudomonadati</taxon>
        <taxon>Pseudomonadota</taxon>
        <taxon>Gammaproteobacteria</taxon>
        <taxon>Enterobacterales</taxon>
        <taxon>Erwiniaceae</taxon>
        <taxon>Erwinia</taxon>
    </lineage>
</organism>
<dbReference type="Proteomes" id="UP000279457">
    <property type="component" value="Unassembled WGS sequence"/>
</dbReference>
<dbReference type="EMBL" id="RHHM01000016">
    <property type="protein sequence ID" value="RQM36837.1"/>
    <property type="molecule type" value="Genomic_DNA"/>
</dbReference>
<dbReference type="AlphaFoldDB" id="A0A3N6RWV7"/>
<dbReference type="RefSeq" id="WP_124234371.1">
    <property type="nucleotide sequence ID" value="NZ_RHHM01000016.1"/>
</dbReference>
<dbReference type="OrthoDB" id="7063746at2"/>
<keyword evidence="2" id="KW-1185">Reference proteome</keyword>
<proteinExistence type="predicted"/>
<accession>A0A3N6RWV7</accession>
<protein>
    <submittedName>
        <fullName evidence="1">Uncharacterized protein</fullName>
    </submittedName>
</protein>
<sequence>MNYGQRNRIQMYSTDADQAEFNALLDYNASIDSGIEDDRIAGSIQDEIDDLDGPQDEEWMIKDHGKDIIVGKIAEHIEWRSLLLEDYYPFEYKDNHLTLKDDPSIVYLFCLCISVFGDLTKGDNVKLPRKFELIAGELFTKFFSPNAKHMHTGWPRSDGNPTSYIELAQKLNKSISESTFEWKWRTEHGLTDNDAVKIKDSGVDFVSWIDFLDRRDGRLFALGQCACGNDWPTKFNDIKLKALQQWFHPLTYIDCVKVFSTPYILVDEMVKLASTEAGIVFDRIRMTIAYEKYKNDFLTLQDDIMELIEYCKAKKMNP</sequence>
<reference evidence="1 2" key="1">
    <citation type="submission" date="2018-10" db="EMBL/GenBank/DDBJ databases">
        <title>Draft genome sequence for the type isolate of Erwinia psidii, agent causal of bacterial blight in guava (Psidium guajava) and wilt and die-back of Eucalyptus spp.</title>
        <authorList>
            <person name="Hermenegildo P.S."/>
            <person name="Santos S.A."/>
            <person name="Guimaraes L.M.S."/>
            <person name="Vidigal P.M.P."/>
            <person name="Pereira I.C."/>
            <person name="Badel J.L."/>
            <person name="Alfenas-Zerbini P."/>
            <person name="Ferreira M.A.S.V."/>
            <person name="Alfenas A.C."/>
        </authorList>
    </citation>
    <scope>NUCLEOTIDE SEQUENCE [LARGE SCALE GENOMIC DNA]</scope>
    <source>
        <strain evidence="1 2">IBSBF 435</strain>
    </source>
</reference>
<comment type="caution">
    <text evidence="1">The sequence shown here is derived from an EMBL/GenBank/DDBJ whole genome shotgun (WGS) entry which is preliminary data.</text>
</comment>
<name>A0A3N6RWV7_9GAMM</name>
<evidence type="ECO:0000313" key="1">
    <source>
        <dbReference type="EMBL" id="RQM36837.1"/>
    </source>
</evidence>